<evidence type="ECO:0000256" key="1">
    <source>
        <dbReference type="ARBA" id="ARBA00004651"/>
    </source>
</evidence>
<keyword evidence="2" id="KW-1003">Cell membrane</keyword>
<reference evidence="9 10" key="1">
    <citation type="submission" date="2019-01" db="EMBL/GenBank/DDBJ databases">
        <title>Agromyces.</title>
        <authorList>
            <person name="Li J."/>
        </authorList>
    </citation>
    <scope>NUCLEOTIDE SEQUENCE [LARGE SCALE GENOMIC DNA]</scope>
    <source>
        <strain evidence="9 10">DSM 23870</strain>
    </source>
</reference>
<evidence type="ECO:0000313" key="9">
    <source>
        <dbReference type="EMBL" id="RXZ87645.1"/>
    </source>
</evidence>
<dbReference type="Proteomes" id="UP000581087">
    <property type="component" value="Unassembled WGS sequence"/>
</dbReference>
<feature type="domain" description="DUF3817" evidence="7">
    <location>
        <begin position="6"/>
        <end position="92"/>
    </location>
</feature>
<evidence type="ECO:0000256" key="2">
    <source>
        <dbReference type="ARBA" id="ARBA00022475"/>
    </source>
</evidence>
<feature type="transmembrane region" description="Helical" evidence="6">
    <location>
        <begin position="126"/>
        <end position="146"/>
    </location>
</feature>
<dbReference type="AlphaFoldDB" id="A0A4Q2M664"/>
<evidence type="ECO:0000256" key="5">
    <source>
        <dbReference type="ARBA" id="ARBA00023136"/>
    </source>
</evidence>
<dbReference type="InterPro" id="IPR023845">
    <property type="entry name" value="DUF3817_TM"/>
</dbReference>
<dbReference type="RefSeq" id="WP_129171896.1">
    <property type="nucleotide sequence ID" value="NZ_JACCBI010000001.1"/>
</dbReference>
<keyword evidence="10" id="KW-1185">Reference proteome</keyword>
<dbReference type="Pfam" id="PF12823">
    <property type="entry name" value="DUF3817"/>
    <property type="match status" value="1"/>
</dbReference>
<evidence type="ECO:0000256" key="4">
    <source>
        <dbReference type="ARBA" id="ARBA00022989"/>
    </source>
</evidence>
<dbReference type="NCBIfam" id="TIGR03954">
    <property type="entry name" value="integ_memb_HG"/>
    <property type="match status" value="1"/>
</dbReference>
<organism evidence="9 10">
    <name type="scientific">Agromyces atrinae</name>
    <dbReference type="NCBI Taxonomy" id="592376"/>
    <lineage>
        <taxon>Bacteria</taxon>
        <taxon>Bacillati</taxon>
        <taxon>Actinomycetota</taxon>
        <taxon>Actinomycetes</taxon>
        <taxon>Micrococcales</taxon>
        <taxon>Microbacteriaceae</taxon>
        <taxon>Agromyces</taxon>
    </lineage>
</organism>
<feature type="transmembrane region" description="Helical" evidence="6">
    <location>
        <begin position="12"/>
        <end position="30"/>
    </location>
</feature>
<gene>
    <name evidence="8" type="ORF">BJ972_002735</name>
    <name evidence="9" type="ORF">ESP50_00100</name>
</gene>
<evidence type="ECO:0000259" key="7">
    <source>
        <dbReference type="Pfam" id="PF12823"/>
    </source>
</evidence>
<keyword evidence="3 6" id="KW-0812">Transmembrane</keyword>
<evidence type="ECO:0000256" key="6">
    <source>
        <dbReference type="SAM" id="Phobius"/>
    </source>
</evidence>
<feature type="transmembrane region" description="Helical" evidence="6">
    <location>
        <begin position="36"/>
        <end position="60"/>
    </location>
</feature>
<evidence type="ECO:0000313" key="8">
    <source>
        <dbReference type="EMBL" id="NYD68216.1"/>
    </source>
</evidence>
<reference evidence="8 11" key="2">
    <citation type="submission" date="2020-07" db="EMBL/GenBank/DDBJ databases">
        <title>Sequencing the genomes of 1000 actinobacteria strains.</title>
        <authorList>
            <person name="Klenk H.-P."/>
        </authorList>
    </citation>
    <scope>NUCLEOTIDE SEQUENCE [LARGE SCALE GENOMIC DNA]</scope>
    <source>
        <strain evidence="8 11">DSM 23870</strain>
    </source>
</reference>
<dbReference type="EMBL" id="SDPM01000001">
    <property type="protein sequence ID" value="RXZ87645.1"/>
    <property type="molecule type" value="Genomic_DNA"/>
</dbReference>
<feature type="transmembrane region" description="Helical" evidence="6">
    <location>
        <begin position="67"/>
        <end position="86"/>
    </location>
</feature>
<dbReference type="Proteomes" id="UP000292686">
    <property type="component" value="Unassembled WGS sequence"/>
</dbReference>
<sequence>MTPQIFFRTVAIAEAITWTLLLTGMFLKYIAEVGDWGVAIGGGIHGFVFLVYAVSVVFVGVNQRWRIGTIIVGLFSAVIPYATIPFDIWADRTGRLAGGWRREATDHPRDGSFVNVTLRFVLRHPVIVGAIVAVGVVVVFSALLVIGPPGGKA</sequence>
<comment type="subcellular location">
    <subcellularLocation>
        <location evidence="1">Cell membrane</location>
        <topology evidence="1">Multi-pass membrane protein</topology>
    </subcellularLocation>
</comment>
<dbReference type="OrthoDB" id="3396203at2"/>
<proteinExistence type="predicted"/>
<name>A0A4Q2M664_9MICO</name>
<dbReference type="GO" id="GO:0005886">
    <property type="term" value="C:plasma membrane"/>
    <property type="evidence" value="ECO:0007669"/>
    <property type="project" value="UniProtKB-SubCell"/>
</dbReference>
<accession>A0A4Q2M664</accession>
<dbReference type="EMBL" id="JACCBI010000001">
    <property type="protein sequence ID" value="NYD68216.1"/>
    <property type="molecule type" value="Genomic_DNA"/>
</dbReference>
<evidence type="ECO:0000313" key="11">
    <source>
        <dbReference type="Proteomes" id="UP000581087"/>
    </source>
</evidence>
<dbReference type="PANTHER" id="PTHR40077">
    <property type="entry name" value="MEMBRANE PROTEIN-RELATED"/>
    <property type="match status" value="1"/>
</dbReference>
<evidence type="ECO:0000313" key="10">
    <source>
        <dbReference type="Proteomes" id="UP000292686"/>
    </source>
</evidence>
<protein>
    <submittedName>
        <fullName evidence="9">DUF3817 domain-containing protein</fullName>
    </submittedName>
    <submittedName>
        <fullName evidence="8">Integral membrane protein</fullName>
    </submittedName>
</protein>
<dbReference type="PANTHER" id="PTHR40077:SF1">
    <property type="entry name" value="MEMBRANE PROTEIN"/>
    <property type="match status" value="1"/>
</dbReference>
<keyword evidence="5 6" id="KW-0472">Membrane</keyword>
<evidence type="ECO:0000256" key="3">
    <source>
        <dbReference type="ARBA" id="ARBA00022692"/>
    </source>
</evidence>
<comment type="caution">
    <text evidence="9">The sequence shown here is derived from an EMBL/GenBank/DDBJ whole genome shotgun (WGS) entry which is preliminary data.</text>
</comment>
<keyword evidence="4 6" id="KW-1133">Transmembrane helix</keyword>